<dbReference type="EMBL" id="MN739414">
    <property type="protein sequence ID" value="QHT03622.1"/>
    <property type="molecule type" value="Genomic_DNA"/>
</dbReference>
<sequence length="90" mass="10585">MEAMILSNMWSEKQIHDLILLCIRHEIKSVSVLHDFCDTSELPRCFKTLFTLTSIGSIIFVTKRKRVKNCLNFILDKDWLNKFQHNGSPF</sequence>
<reference evidence="1" key="1">
    <citation type="journal article" date="2020" name="Nature">
        <title>Giant virus diversity and host interactions through global metagenomics.</title>
        <authorList>
            <person name="Schulz F."/>
            <person name="Roux S."/>
            <person name="Paez-Espino D."/>
            <person name="Jungbluth S."/>
            <person name="Walsh D.A."/>
            <person name="Denef V.J."/>
            <person name="McMahon K.D."/>
            <person name="Konstantinidis K.T."/>
            <person name="Eloe-Fadrosh E.A."/>
            <person name="Kyrpides N.C."/>
            <person name="Woyke T."/>
        </authorList>
    </citation>
    <scope>NUCLEOTIDE SEQUENCE</scope>
    <source>
        <strain evidence="1">GVMAG-M-3300021079-18</strain>
    </source>
</reference>
<accession>A0A6C0CHH1</accession>
<name>A0A6C0CHH1_9ZZZZ</name>
<evidence type="ECO:0000313" key="1">
    <source>
        <dbReference type="EMBL" id="QHT03622.1"/>
    </source>
</evidence>
<dbReference type="AlphaFoldDB" id="A0A6C0CHH1"/>
<organism evidence="1">
    <name type="scientific">viral metagenome</name>
    <dbReference type="NCBI Taxonomy" id="1070528"/>
    <lineage>
        <taxon>unclassified sequences</taxon>
        <taxon>metagenomes</taxon>
        <taxon>organismal metagenomes</taxon>
    </lineage>
</organism>
<protein>
    <submittedName>
        <fullName evidence="1">Uncharacterized protein</fullName>
    </submittedName>
</protein>
<proteinExistence type="predicted"/>